<accession>A0A7G8KWI1</accession>
<name>A0A7G8KWI1_9VIRU</name>
<dbReference type="EMBL" id="MT293415">
    <property type="protein sequence ID" value="QNJ47529.1"/>
    <property type="molecule type" value="Genomic_DNA"/>
</dbReference>
<evidence type="ECO:0000313" key="1">
    <source>
        <dbReference type="EMBL" id="QNJ47529.1"/>
    </source>
</evidence>
<protein>
    <submittedName>
        <fullName evidence="1">Capsid protein</fullName>
    </submittedName>
</protein>
<proteinExistence type="predicted"/>
<organism evidence="1">
    <name type="scientific">Entamoeba-associated CRESS DNA virus 2</name>
    <dbReference type="NCBI Taxonomy" id="2766562"/>
    <lineage>
        <taxon>Viruses</taxon>
        <taxon>Monodnaviria</taxon>
        <taxon>Shotokuvirae</taxon>
        <taxon>Cressdnaviricota</taxon>
        <taxon>Arfiviricetes</taxon>
        <taxon>Rivendellvirales</taxon>
        <taxon>Naryaviridae</taxon>
        <taxon>Phialvirus</taxon>
        <taxon>Phialvirus golin</taxon>
    </lineage>
</organism>
<reference evidence="1" key="1">
    <citation type="journal article" date="2020" name="Nat. Commun.">
        <title>Entamoeba and Giardia parasites implicated as hosts of CRESS viruses.</title>
        <authorList>
            <person name="Kinsella C.M."/>
            <person name="Bart A."/>
            <person name="Deijs M."/>
            <person name="Broekhuizen P."/>
            <person name="Kaczorowska J."/>
            <person name="Jebbink M.F."/>
            <person name="van Gool T."/>
            <person name="Cotten M."/>
            <person name="van der Hoek L."/>
        </authorList>
    </citation>
    <scope>NUCLEOTIDE SEQUENCE</scope>
    <source>
        <strain evidence="1">94-AMS-01</strain>
    </source>
</reference>
<sequence>MARGYYRRRYTNRYYGGYKKKNWSSNIITSQTTITFPASSTYGAGSALCLNPSQSVSTVSQPFTVKNVKLSVSCVATETAVSNALDNVIVAIVYVPQGYTVTYNTLSEHPEWFMAVKYLDNPTIEQQSSNNGSQYKPFTVSTRLARKLQTGDSVQLCVFGTNTDTTVSTVSVRFMAQWWTCAN</sequence>